<proteinExistence type="predicted"/>
<name>A0A344TEI9_9BACT</name>
<dbReference type="EMBL" id="CP030850">
    <property type="protein sequence ID" value="AXE17060.1"/>
    <property type="molecule type" value="Genomic_DNA"/>
</dbReference>
<organism evidence="1 2">
    <name type="scientific">Runella rosea</name>
    <dbReference type="NCBI Taxonomy" id="2259595"/>
    <lineage>
        <taxon>Bacteria</taxon>
        <taxon>Pseudomonadati</taxon>
        <taxon>Bacteroidota</taxon>
        <taxon>Cytophagia</taxon>
        <taxon>Cytophagales</taxon>
        <taxon>Spirosomataceae</taxon>
        <taxon>Runella</taxon>
    </lineage>
</organism>
<protein>
    <submittedName>
        <fullName evidence="1">Uncharacterized protein</fullName>
    </submittedName>
</protein>
<dbReference type="OrthoDB" id="943693at2"/>
<reference evidence="1 2" key="1">
    <citation type="submission" date="2018-07" db="EMBL/GenBank/DDBJ databases">
        <title>Genome sequencing of Runella.</title>
        <authorList>
            <person name="Baek M.-G."/>
            <person name="Yi H."/>
        </authorList>
    </citation>
    <scope>NUCLEOTIDE SEQUENCE [LARGE SCALE GENOMIC DNA]</scope>
    <source>
        <strain evidence="1 2">HYN0085</strain>
    </source>
</reference>
<dbReference type="KEGG" id="run:DR864_04575"/>
<sequence>MESTPPFTREIADFLRTLAEIEAPPVSIEMPFSYLFFSTQRLIIHCIPLSKGITATLPDTFVNVSDAWAAMGIKVIHIWEDVWRTKKEVVQSRLKSLFGRSYRIPARLTEVRRIDKPSLDAFLKINHLQVSTTAKYKYGLFLPQRYFRVLEKWVEKPHLSLHTPEPASLLVAVASFSGGKNIPRNSQTYRSFELIRFANVLDATVVGGLDKLLKAFIKEVHPDDIMTYADRDWSNGQSYERLGFERLGTTPPQAFFVNPETFVREYATPENKLENAVKVYNSGNIKYLLDLLKNPK</sequence>
<dbReference type="AlphaFoldDB" id="A0A344TEI9"/>
<accession>A0A344TEI9</accession>
<keyword evidence="2" id="KW-1185">Reference proteome</keyword>
<evidence type="ECO:0000313" key="2">
    <source>
        <dbReference type="Proteomes" id="UP000251993"/>
    </source>
</evidence>
<evidence type="ECO:0000313" key="1">
    <source>
        <dbReference type="EMBL" id="AXE17060.1"/>
    </source>
</evidence>
<dbReference type="Proteomes" id="UP000251993">
    <property type="component" value="Chromosome"/>
</dbReference>
<dbReference type="RefSeq" id="WP_114065846.1">
    <property type="nucleotide sequence ID" value="NZ_CP030850.1"/>
</dbReference>
<gene>
    <name evidence="1" type="ORF">DR864_04575</name>
</gene>